<dbReference type="Pfam" id="PF01546">
    <property type="entry name" value="Peptidase_M20"/>
    <property type="match status" value="1"/>
</dbReference>
<name>A0A5D4U7G0_9BACI</name>
<keyword evidence="1 3" id="KW-0378">Hydrolase</keyword>
<dbReference type="SUPFAM" id="SSF53187">
    <property type="entry name" value="Zn-dependent exopeptidases"/>
    <property type="match status" value="1"/>
</dbReference>
<evidence type="ECO:0000313" key="4">
    <source>
        <dbReference type="Proteomes" id="UP000325054"/>
    </source>
</evidence>
<dbReference type="InterPro" id="IPR050072">
    <property type="entry name" value="Peptidase_M20A"/>
</dbReference>
<dbReference type="AlphaFoldDB" id="A0A5D4U7G0"/>
<dbReference type="Proteomes" id="UP000325054">
    <property type="component" value="Unassembled WGS sequence"/>
</dbReference>
<dbReference type="GO" id="GO:0016787">
    <property type="term" value="F:hydrolase activity"/>
    <property type="evidence" value="ECO:0007669"/>
    <property type="project" value="UniProtKB-KW"/>
</dbReference>
<protein>
    <submittedName>
        <fullName evidence="3">M20/M25/M40 family metallo-hydrolase</fullName>
    </submittedName>
</protein>
<sequence>MKGCSEVYSEIQGKSVYDQIEFLTKALIDQESYNNTDGERRKAEQIKDIIATFPYFQQNPGHLWTQPVPGDEHGRFNVFAKISGKSERTLLFHAHLDTVGTDDYGILKPAAHDPEFLETFFSRYEGDEKVKNDAQSGKWMFGRGSLDMQSGIAVHLANLLYFSSISEELEGSLLFLFNPDEESEHAGMITAIDELYRLKMEGTQFLAAINNDFISPVYDGDCKRYIYTGAAGKLLPCFYIAGREAHVGDILTSIDPTRIASHINLRVNQNIDLLEDIEGEFVLPPSCLYLKDKKNVYNVQTPLETRMYFNYFVYEKTSKEVLEELLNIAKDSVMELGASSKETYEKYRTLHDFPEREVSWKVEVTAFEDLVEDLSKKGLNPEKVMNDTLSEMKGEDNREIAFAIVEALQKLDPDKTPRVIIFFAPPFLPHNYLNNENEYGKKVNSVLKACLEKTAEETGEEFEIKRFFPYLADGSFLSLHESDEEIEAFKDNMPMIEQLYPVPIDRIRELNIPSINIGVYGKDGHQWTERVYKPYTFSTLPEIIRGVTKELLKIE</sequence>
<dbReference type="InterPro" id="IPR002933">
    <property type="entry name" value="Peptidase_M20"/>
</dbReference>
<gene>
    <name evidence="3" type="ORF">FZC80_02295</name>
</gene>
<dbReference type="PROSITE" id="PS00758">
    <property type="entry name" value="ARGE_DAPE_CPG2_1"/>
    <property type="match status" value="1"/>
</dbReference>
<comment type="caution">
    <text evidence="3">The sequence shown here is derived from an EMBL/GenBank/DDBJ whole genome shotgun (WGS) entry which is preliminary data.</text>
</comment>
<dbReference type="PANTHER" id="PTHR43808:SF27">
    <property type="entry name" value="PROTEIN ROCB"/>
    <property type="match status" value="1"/>
</dbReference>
<reference evidence="3 4" key="1">
    <citation type="submission" date="2019-08" db="EMBL/GenBank/DDBJ databases">
        <title>Bacillus genomes from the desert of Cuatro Cienegas, Coahuila.</title>
        <authorList>
            <person name="Olmedo-Alvarez G."/>
        </authorList>
    </citation>
    <scope>NUCLEOTIDE SEQUENCE [LARGE SCALE GENOMIC DNA]</scope>
    <source>
        <strain evidence="3 4">CH451a_14T</strain>
    </source>
</reference>
<evidence type="ECO:0000256" key="1">
    <source>
        <dbReference type="ARBA" id="ARBA00022801"/>
    </source>
</evidence>
<evidence type="ECO:0000313" key="3">
    <source>
        <dbReference type="EMBL" id="TYS83183.1"/>
    </source>
</evidence>
<dbReference type="OrthoDB" id="9815360at2"/>
<accession>A0A5D4U7G0</accession>
<organism evidence="3 4">
    <name type="scientific">Rossellomorea aquimaris</name>
    <dbReference type="NCBI Taxonomy" id="189382"/>
    <lineage>
        <taxon>Bacteria</taxon>
        <taxon>Bacillati</taxon>
        <taxon>Bacillota</taxon>
        <taxon>Bacilli</taxon>
        <taxon>Bacillales</taxon>
        <taxon>Bacillaceae</taxon>
        <taxon>Rossellomorea</taxon>
    </lineage>
</organism>
<evidence type="ECO:0000256" key="2">
    <source>
        <dbReference type="ARBA" id="ARBA00022833"/>
    </source>
</evidence>
<dbReference type="InterPro" id="IPR001261">
    <property type="entry name" value="ArgE/DapE_CS"/>
</dbReference>
<proteinExistence type="predicted"/>
<keyword evidence="2" id="KW-0862">Zinc</keyword>
<dbReference type="PANTHER" id="PTHR43808">
    <property type="entry name" value="ACETYLORNITHINE DEACETYLASE"/>
    <property type="match status" value="1"/>
</dbReference>
<dbReference type="PIRSF" id="PIRSF010386">
    <property type="entry name" value="RocB"/>
    <property type="match status" value="1"/>
</dbReference>
<dbReference type="InterPro" id="IPR012166">
    <property type="entry name" value="Uncharacterised_RocB"/>
</dbReference>
<dbReference type="Gene3D" id="3.40.630.10">
    <property type="entry name" value="Zn peptidases"/>
    <property type="match status" value="1"/>
</dbReference>
<dbReference type="EMBL" id="VTEW01000002">
    <property type="protein sequence ID" value="TYS83183.1"/>
    <property type="molecule type" value="Genomic_DNA"/>
</dbReference>